<accession>A0A7J7MQB2</accession>
<dbReference type="AlphaFoldDB" id="A0A7J7MQB2"/>
<name>A0A7J7MQB2_9MAGN</name>
<gene>
    <name evidence="1" type="ORF">GIB67_039713</name>
</gene>
<keyword evidence="2" id="KW-1185">Reference proteome</keyword>
<protein>
    <recommendedName>
        <fullName evidence="3">NADH-plastoquinone oxidoreductase subunit I</fullName>
    </recommendedName>
</protein>
<dbReference type="OrthoDB" id="24758at2759"/>
<sequence>MLPMINGFMNYGQQTVRAVRYIGQSFMIILSYTNRLPVTIQYPYEKLITLERFRGRIHLEFDKCIACEVYIRVCSINLPVVDWRLEMDI</sequence>
<reference evidence="1 2" key="1">
    <citation type="journal article" date="2020" name="IScience">
        <title>Genome Sequencing of the Endangered Kingdonia uniflora (Circaeasteraceae, Ranunculales) Reveals Potential Mechanisms of Evolutionary Specialization.</title>
        <authorList>
            <person name="Sun Y."/>
            <person name="Deng T."/>
            <person name="Zhang A."/>
            <person name="Moore M.J."/>
            <person name="Landis J.B."/>
            <person name="Lin N."/>
            <person name="Zhang H."/>
            <person name="Zhang X."/>
            <person name="Huang J."/>
            <person name="Zhang X."/>
            <person name="Sun H."/>
            <person name="Wang H."/>
        </authorList>
    </citation>
    <scope>NUCLEOTIDE SEQUENCE [LARGE SCALE GENOMIC DNA]</scope>
    <source>
        <strain evidence="1">TB1705</strain>
        <tissue evidence="1">Leaf</tissue>
    </source>
</reference>
<evidence type="ECO:0008006" key="3">
    <source>
        <dbReference type="Google" id="ProtNLM"/>
    </source>
</evidence>
<proteinExistence type="predicted"/>
<dbReference type="InterPro" id="IPR004497">
    <property type="entry name" value="NDHI"/>
</dbReference>
<dbReference type="PANTHER" id="PTHR47275:SF1">
    <property type="entry name" value="NAD(P)H-QUINONE OXIDOREDUCTASE SUBUNIT I, CHLOROPLASTIC"/>
    <property type="match status" value="1"/>
</dbReference>
<comment type="caution">
    <text evidence="1">The sequence shown here is derived from an EMBL/GenBank/DDBJ whole genome shotgun (WGS) entry which is preliminary data.</text>
</comment>
<dbReference type="EMBL" id="JACGCM010001289">
    <property type="protein sequence ID" value="KAF6156952.1"/>
    <property type="molecule type" value="Genomic_DNA"/>
</dbReference>
<dbReference type="Proteomes" id="UP000541444">
    <property type="component" value="Unassembled WGS sequence"/>
</dbReference>
<evidence type="ECO:0000313" key="1">
    <source>
        <dbReference type="EMBL" id="KAF6156952.1"/>
    </source>
</evidence>
<organism evidence="1 2">
    <name type="scientific">Kingdonia uniflora</name>
    <dbReference type="NCBI Taxonomy" id="39325"/>
    <lineage>
        <taxon>Eukaryota</taxon>
        <taxon>Viridiplantae</taxon>
        <taxon>Streptophyta</taxon>
        <taxon>Embryophyta</taxon>
        <taxon>Tracheophyta</taxon>
        <taxon>Spermatophyta</taxon>
        <taxon>Magnoliopsida</taxon>
        <taxon>Ranunculales</taxon>
        <taxon>Circaeasteraceae</taxon>
        <taxon>Kingdonia</taxon>
    </lineage>
</organism>
<dbReference type="SUPFAM" id="SSF54862">
    <property type="entry name" value="4Fe-4S ferredoxins"/>
    <property type="match status" value="1"/>
</dbReference>
<evidence type="ECO:0000313" key="2">
    <source>
        <dbReference type="Proteomes" id="UP000541444"/>
    </source>
</evidence>
<dbReference type="PANTHER" id="PTHR47275">
    <property type="entry name" value="NAD(P)H-QUINONE OXIDOREDUCTASE SUBUNIT I, CHLOROPLASTIC"/>
    <property type="match status" value="1"/>
</dbReference>
<dbReference type="GO" id="GO:0008137">
    <property type="term" value="F:NADH dehydrogenase (ubiquinone) activity"/>
    <property type="evidence" value="ECO:0007669"/>
    <property type="project" value="InterPro"/>
</dbReference>